<dbReference type="PANTHER" id="PTHR19849:SF0">
    <property type="entry name" value="PHOSPHOLIPASE A-2-ACTIVATING PROTEIN"/>
    <property type="match status" value="1"/>
</dbReference>
<evidence type="ECO:0000256" key="3">
    <source>
        <dbReference type="ARBA" id="ARBA00022737"/>
    </source>
</evidence>
<dbReference type="PROSITE" id="PS50082">
    <property type="entry name" value="WD_REPEATS_2"/>
    <property type="match status" value="6"/>
</dbReference>
<evidence type="ECO:0000313" key="8">
    <source>
        <dbReference type="EMBL" id="OUD16016.1"/>
    </source>
</evidence>
<dbReference type="GO" id="GO:0005737">
    <property type="term" value="C:cytoplasm"/>
    <property type="evidence" value="ECO:0007669"/>
    <property type="project" value="TreeGrafter"/>
</dbReference>
<dbReference type="InterPro" id="IPR019775">
    <property type="entry name" value="WD40_repeat_CS"/>
</dbReference>
<dbReference type="Gene3D" id="2.130.10.10">
    <property type="entry name" value="YVTN repeat-like/Quinoprotein amine dehydrogenase"/>
    <property type="match status" value="4"/>
</dbReference>
<sequence>MWKIASFRPGDEPFKNLSDALIKNTSLHGDITQKLWERNFSALLQDNPLEEDHNLLILVDQFEELFRYEQRPNTVETFINCLLDCSQCDRVHVAIVLRSEFERDCHQYPVLTEKINEGTTFNVRLFYDDELRDIIRSPANTFGYTGNVEKELVEQIINDAKQNSGDSLALIQQALVSLWPPGADMKKVRLTLKAYQEVGGLQALSRVAEQAFGELNTEKERVAEILFRNLTTFNDGMLNDIPYTRYPMRLEHIAQLLHSDIRAVSEIINVFRQPGRHFLMPMQENKGRLSEGDIIDISHEALIRQWERLKEWAKDERRLTKQYWDLLSKDSFYKAKTGELLRGLDLQNAEQWLKRILSFYPTETQYNLWAERRCRNTKEESVGDFQQVKDESIGDFQRVIAFIEQSRAAEKQAKEIAEKEAKDKQAKENELRARYEELQQQKLENRRKKADALIAFAVAFLLLISTMSFGLLWNEAKKAREAAIAANELAQQAEQYRRQELFESRRTHAALLAQNGDYAGAQSVLKQTYGIEDDSETGKMTRHARDWLAGLIEVMGAEGETLFSEIGKPLLAMAMSPDGVRVAVAGENGVLQLHDAQTGERVRTLSGHERHVNVLVFETPQSLVSAGQDGKIIRHDLLNNTQSVVYEAEYEIFALARTTEWLAAAGASTQIVLLPLAEHAGVSDQKIRSIDSGHDDSIFSLAFDTQGKYLASASADRSVRVWQVADDALVTTLVGHADMVQSIAFHPDGQHLVTGSKDNTLRYWELNTGKSQVCAGHDDAVFSLAFLTPSVLASASADRTIRLWDVDSGQTLRVLQGHTAQVTGLFGKEKENVLLSVSNDGSLRQWPTHSPRQQLLPVAYAASAVAISPDGSFFVSGARTGLLQAYALPSLSPLWQREDIHQAMISRLVFSQKGQLLSADLDGKAVVWQVDKVGLTQLSTLSHEKTIHGASFSIDGQFVIMTSNDGNISVWSVNGEKLQFLEKAHDGIDVNSVFFNSTGEFVLTASDQDVKRWQFQNGQLTLQSRLSEGQDIIWADWNPQSTRYLQTSRNMPVGIFDAQTGEALFSLPGHQDTVRQGFFSPDGYQVITVSQDNTVQFWDLSKKQEEANFFRLTLPLTGEIRHSDLRCVEQTCWLIVPASEQEELTSGAIALYSIKMGQ</sequence>
<feature type="repeat" description="WD" evidence="4">
    <location>
        <begin position="1067"/>
        <end position="1108"/>
    </location>
</feature>
<feature type="coiled-coil region" evidence="5">
    <location>
        <begin position="400"/>
        <end position="448"/>
    </location>
</feature>
<reference evidence="8 9" key="1">
    <citation type="submission" date="2016-12" db="EMBL/GenBank/DDBJ databases">
        <title>Thioflexothrix psekupsii D3 genome sequencing and assembly.</title>
        <authorList>
            <person name="Fomenkov A."/>
            <person name="Vincze T."/>
            <person name="Grabovich M."/>
            <person name="Anton B.P."/>
            <person name="Dubinina G."/>
            <person name="Orlova M."/>
            <person name="Belousova E."/>
            <person name="Roberts R.J."/>
        </authorList>
    </citation>
    <scope>NUCLEOTIDE SEQUENCE [LARGE SCALE GENOMIC DNA]</scope>
    <source>
        <strain evidence="8">D3</strain>
    </source>
</reference>
<dbReference type="EMBL" id="MSLT01000002">
    <property type="protein sequence ID" value="OUD16016.1"/>
    <property type="molecule type" value="Genomic_DNA"/>
</dbReference>
<dbReference type="GO" id="GO:0043161">
    <property type="term" value="P:proteasome-mediated ubiquitin-dependent protein catabolic process"/>
    <property type="evidence" value="ECO:0007669"/>
    <property type="project" value="TreeGrafter"/>
</dbReference>
<protein>
    <recommendedName>
        <fullName evidence="7">Novel STAND NTPase 1 domain-containing protein</fullName>
    </recommendedName>
</protein>
<dbReference type="GO" id="GO:0010992">
    <property type="term" value="P:ubiquitin recycling"/>
    <property type="evidence" value="ECO:0007669"/>
    <property type="project" value="TreeGrafter"/>
</dbReference>
<feature type="repeat" description="WD" evidence="4">
    <location>
        <begin position="691"/>
        <end position="732"/>
    </location>
</feature>
<comment type="caution">
    <text evidence="8">The sequence shown here is derived from an EMBL/GenBank/DDBJ whole genome shotgun (WGS) entry which is preliminary data.</text>
</comment>
<keyword evidence="1" id="KW-0963">Cytoplasm</keyword>
<accession>A0A251XCC9</accession>
<evidence type="ECO:0000259" key="7">
    <source>
        <dbReference type="Pfam" id="PF20703"/>
    </source>
</evidence>
<evidence type="ECO:0000256" key="1">
    <source>
        <dbReference type="ARBA" id="ARBA00022490"/>
    </source>
</evidence>
<keyword evidence="6" id="KW-0472">Membrane</keyword>
<evidence type="ECO:0000256" key="2">
    <source>
        <dbReference type="ARBA" id="ARBA00022574"/>
    </source>
</evidence>
<dbReference type="InterPro" id="IPR015943">
    <property type="entry name" value="WD40/YVTN_repeat-like_dom_sf"/>
</dbReference>
<keyword evidence="3" id="KW-0677">Repeat</keyword>
<keyword evidence="2 4" id="KW-0853">WD repeat</keyword>
<feature type="domain" description="Novel STAND NTPase 1" evidence="7">
    <location>
        <begin position="2"/>
        <end position="321"/>
    </location>
</feature>
<dbReference type="PANTHER" id="PTHR19849">
    <property type="entry name" value="PHOSPHOLIPASE A-2-ACTIVATING PROTEIN"/>
    <property type="match status" value="1"/>
</dbReference>
<keyword evidence="9" id="KW-1185">Reference proteome</keyword>
<dbReference type="InterPro" id="IPR001680">
    <property type="entry name" value="WD40_rpt"/>
</dbReference>
<feature type="repeat" description="WD" evidence="4">
    <location>
        <begin position="815"/>
        <end position="846"/>
    </location>
</feature>
<evidence type="ECO:0000256" key="6">
    <source>
        <dbReference type="SAM" id="Phobius"/>
    </source>
</evidence>
<dbReference type="SUPFAM" id="SSF50978">
    <property type="entry name" value="WD40 repeat-like"/>
    <property type="match status" value="3"/>
</dbReference>
<keyword evidence="5" id="KW-0175">Coiled coil</keyword>
<dbReference type="GO" id="GO:0043130">
    <property type="term" value="F:ubiquitin binding"/>
    <property type="evidence" value="ECO:0007669"/>
    <property type="project" value="TreeGrafter"/>
</dbReference>
<dbReference type="CDD" id="cd00200">
    <property type="entry name" value="WD40"/>
    <property type="match status" value="2"/>
</dbReference>
<dbReference type="InterPro" id="IPR036322">
    <property type="entry name" value="WD40_repeat_dom_sf"/>
</dbReference>
<dbReference type="AlphaFoldDB" id="A0A251XCC9"/>
<keyword evidence="6" id="KW-0812">Transmembrane</keyword>
<feature type="repeat" description="WD" evidence="4">
    <location>
        <begin position="733"/>
        <end position="774"/>
    </location>
</feature>
<feature type="transmembrane region" description="Helical" evidence="6">
    <location>
        <begin position="452"/>
        <end position="473"/>
    </location>
</feature>
<evidence type="ECO:0000256" key="4">
    <source>
        <dbReference type="PROSITE-ProRule" id="PRU00221"/>
    </source>
</evidence>
<dbReference type="SMART" id="SM00320">
    <property type="entry name" value="WD40"/>
    <property type="match status" value="11"/>
</dbReference>
<dbReference type="PRINTS" id="PR00320">
    <property type="entry name" value="GPROTEINBRPT"/>
</dbReference>
<name>A0A251XCC9_9GAMM</name>
<feature type="repeat" description="WD" evidence="4">
    <location>
        <begin position="774"/>
        <end position="814"/>
    </location>
</feature>
<feature type="repeat" description="WD" evidence="4">
    <location>
        <begin position="940"/>
        <end position="974"/>
    </location>
</feature>
<dbReference type="Pfam" id="PF20703">
    <property type="entry name" value="nSTAND1"/>
    <property type="match status" value="1"/>
</dbReference>
<dbReference type="PROSITE" id="PS50294">
    <property type="entry name" value="WD_REPEATS_REGION"/>
    <property type="match status" value="5"/>
</dbReference>
<dbReference type="Proteomes" id="UP000194798">
    <property type="component" value="Unassembled WGS sequence"/>
</dbReference>
<dbReference type="InterPro" id="IPR049052">
    <property type="entry name" value="nSTAND1"/>
</dbReference>
<dbReference type="Pfam" id="PF00400">
    <property type="entry name" value="WD40"/>
    <property type="match status" value="7"/>
</dbReference>
<proteinExistence type="predicted"/>
<dbReference type="InterPro" id="IPR020472">
    <property type="entry name" value="WD40_PAC1"/>
</dbReference>
<evidence type="ECO:0000256" key="5">
    <source>
        <dbReference type="SAM" id="Coils"/>
    </source>
</evidence>
<evidence type="ECO:0000313" key="9">
    <source>
        <dbReference type="Proteomes" id="UP000194798"/>
    </source>
</evidence>
<organism evidence="8 9">
    <name type="scientific">Thioflexithrix psekupsensis</name>
    <dbReference type="NCBI Taxonomy" id="1570016"/>
    <lineage>
        <taxon>Bacteria</taxon>
        <taxon>Pseudomonadati</taxon>
        <taxon>Pseudomonadota</taxon>
        <taxon>Gammaproteobacteria</taxon>
        <taxon>Thiotrichales</taxon>
        <taxon>Thioflexithrix</taxon>
    </lineage>
</organism>
<gene>
    <name evidence="8" type="ORF">TPSD3_01025</name>
</gene>
<dbReference type="PROSITE" id="PS00678">
    <property type="entry name" value="WD_REPEATS_1"/>
    <property type="match status" value="2"/>
</dbReference>
<keyword evidence="6" id="KW-1133">Transmembrane helix</keyword>